<keyword evidence="3" id="KW-1185">Reference proteome</keyword>
<dbReference type="AlphaFoldDB" id="A0AA39YU24"/>
<evidence type="ECO:0000313" key="3">
    <source>
        <dbReference type="Proteomes" id="UP001175001"/>
    </source>
</evidence>
<proteinExistence type="predicted"/>
<reference evidence="2" key="1">
    <citation type="submission" date="2023-06" db="EMBL/GenBank/DDBJ databases">
        <title>Multi-omics analyses reveal the molecular pathogenesis toolkit of Lasiodiplodia hormozganensis, a cross-kingdom pathogen.</title>
        <authorList>
            <person name="Felix C."/>
            <person name="Meneses R."/>
            <person name="Goncalves M.F.M."/>
            <person name="Tilleman L."/>
            <person name="Duarte A.S."/>
            <person name="Jorrin-Novo J.V."/>
            <person name="Van De Peer Y."/>
            <person name="Deforce D."/>
            <person name="Van Nieuwerburgh F."/>
            <person name="Esteves A.C."/>
            <person name="Alves A."/>
        </authorList>
    </citation>
    <scope>NUCLEOTIDE SEQUENCE</scope>
    <source>
        <strain evidence="2">CBS 339.90</strain>
    </source>
</reference>
<feature type="compositionally biased region" description="Polar residues" evidence="1">
    <location>
        <begin position="47"/>
        <end position="64"/>
    </location>
</feature>
<name>A0AA39YU24_9PEZI</name>
<dbReference type="EMBL" id="JAUJDW010000017">
    <property type="protein sequence ID" value="KAK0658666.1"/>
    <property type="molecule type" value="Genomic_DNA"/>
</dbReference>
<gene>
    <name evidence="2" type="ORF">DIS24_g4617</name>
</gene>
<comment type="caution">
    <text evidence="2">The sequence shown here is derived from an EMBL/GenBank/DDBJ whole genome shotgun (WGS) entry which is preliminary data.</text>
</comment>
<feature type="compositionally biased region" description="Low complexity" evidence="1">
    <location>
        <begin position="65"/>
        <end position="84"/>
    </location>
</feature>
<sequence length="152" mass="15800">MGRPLSHPVSPSGPANHEEEKEAPTTKKSKPNSTVSKPSSKLPKANNAGQRNRTTAATVPSHSVSNDASANQNSANKASPTIPSTSAASALLGEDPCIQHAATVQHGHAIWPPSHALVILLSCAQTGKTGRTPEGIPLRHKSRCLRAPSLDC</sequence>
<accession>A0AA39YU24</accession>
<dbReference type="Proteomes" id="UP001175001">
    <property type="component" value="Unassembled WGS sequence"/>
</dbReference>
<organism evidence="2 3">
    <name type="scientific">Lasiodiplodia hormozganensis</name>
    <dbReference type="NCBI Taxonomy" id="869390"/>
    <lineage>
        <taxon>Eukaryota</taxon>
        <taxon>Fungi</taxon>
        <taxon>Dikarya</taxon>
        <taxon>Ascomycota</taxon>
        <taxon>Pezizomycotina</taxon>
        <taxon>Dothideomycetes</taxon>
        <taxon>Dothideomycetes incertae sedis</taxon>
        <taxon>Botryosphaeriales</taxon>
        <taxon>Botryosphaeriaceae</taxon>
        <taxon>Lasiodiplodia</taxon>
    </lineage>
</organism>
<evidence type="ECO:0000256" key="1">
    <source>
        <dbReference type="SAM" id="MobiDB-lite"/>
    </source>
</evidence>
<evidence type="ECO:0000313" key="2">
    <source>
        <dbReference type="EMBL" id="KAK0658666.1"/>
    </source>
</evidence>
<feature type="compositionally biased region" description="Basic and acidic residues" evidence="1">
    <location>
        <begin position="16"/>
        <end position="25"/>
    </location>
</feature>
<feature type="region of interest" description="Disordered" evidence="1">
    <location>
        <begin position="1"/>
        <end position="84"/>
    </location>
</feature>
<protein>
    <submittedName>
        <fullName evidence="2">Uncharacterized protein</fullName>
    </submittedName>
</protein>